<protein>
    <submittedName>
        <fullName evidence="1">FERM domain-containing protein</fullName>
    </submittedName>
</protein>
<dbReference type="WBParaSite" id="SSLN_0002093001-mRNA-1">
    <property type="protein sequence ID" value="SSLN_0002093001-mRNA-1"/>
    <property type="gene ID" value="SSLN_0002093001"/>
</dbReference>
<name>A0A183TUN6_SCHSO</name>
<accession>A0A183TUN6</accession>
<proteinExistence type="predicted"/>
<dbReference type="AlphaFoldDB" id="A0A183TUN6"/>
<sequence>LLWTLRKPARCLWSRSTQGRCASIRQRKSRRIFGGSLDTQLTFRSQMNLPFFSSRGALHPRSKARLRLFGLSKFDLSDLCLMVVRGSLNAYDVYMHGAGGQVNR</sequence>
<organism evidence="1">
    <name type="scientific">Schistocephalus solidus</name>
    <name type="common">Tapeworm</name>
    <dbReference type="NCBI Taxonomy" id="70667"/>
    <lineage>
        <taxon>Eukaryota</taxon>
        <taxon>Metazoa</taxon>
        <taxon>Spiralia</taxon>
        <taxon>Lophotrochozoa</taxon>
        <taxon>Platyhelminthes</taxon>
        <taxon>Cestoda</taxon>
        <taxon>Eucestoda</taxon>
        <taxon>Diphyllobothriidea</taxon>
        <taxon>Diphyllobothriidae</taxon>
        <taxon>Schistocephalus</taxon>
    </lineage>
</organism>
<reference evidence="1" key="1">
    <citation type="submission" date="2016-06" db="UniProtKB">
        <authorList>
            <consortium name="WormBaseParasite"/>
        </authorList>
    </citation>
    <scope>IDENTIFICATION</scope>
</reference>
<evidence type="ECO:0000313" key="1">
    <source>
        <dbReference type="WBParaSite" id="SSLN_0002093001-mRNA-1"/>
    </source>
</evidence>